<evidence type="ECO:0000256" key="1">
    <source>
        <dbReference type="SAM" id="Phobius"/>
    </source>
</evidence>
<feature type="transmembrane region" description="Helical" evidence="1">
    <location>
        <begin position="62"/>
        <end position="84"/>
    </location>
</feature>
<accession>A0A6M0CIH5</accession>
<gene>
    <name evidence="3" type="ORF">GWK10_10815</name>
</gene>
<keyword evidence="1" id="KW-0812">Transmembrane</keyword>
<dbReference type="InterPro" id="IPR025698">
    <property type="entry name" value="2TM_dom"/>
</dbReference>
<feature type="transmembrane region" description="Helical" evidence="1">
    <location>
        <begin position="21"/>
        <end position="42"/>
    </location>
</feature>
<keyword evidence="1" id="KW-0472">Membrane</keyword>
<dbReference type="Proteomes" id="UP000474296">
    <property type="component" value="Unassembled WGS sequence"/>
</dbReference>
<protein>
    <recommendedName>
        <fullName evidence="2">2TM domain-containing protein</fullName>
    </recommendedName>
</protein>
<organism evidence="3 4">
    <name type="scientific">Spongiivirga citrea</name>
    <dbReference type="NCBI Taxonomy" id="1481457"/>
    <lineage>
        <taxon>Bacteria</taxon>
        <taxon>Pseudomonadati</taxon>
        <taxon>Bacteroidota</taxon>
        <taxon>Flavobacteriia</taxon>
        <taxon>Flavobacteriales</taxon>
        <taxon>Flavobacteriaceae</taxon>
        <taxon>Spongiivirga</taxon>
    </lineage>
</organism>
<dbReference type="Pfam" id="PF13239">
    <property type="entry name" value="2TM"/>
    <property type="match status" value="1"/>
</dbReference>
<dbReference type="RefSeq" id="WP_164032380.1">
    <property type="nucleotide sequence ID" value="NZ_JAABOQ010000004.1"/>
</dbReference>
<name>A0A6M0CIH5_9FLAO</name>
<dbReference type="EMBL" id="JAABOQ010000004">
    <property type="protein sequence ID" value="NER17705.1"/>
    <property type="molecule type" value="Genomic_DNA"/>
</dbReference>
<evidence type="ECO:0000313" key="3">
    <source>
        <dbReference type="EMBL" id="NER17705.1"/>
    </source>
</evidence>
<evidence type="ECO:0000313" key="4">
    <source>
        <dbReference type="Proteomes" id="UP000474296"/>
    </source>
</evidence>
<reference evidence="3 4" key="1">
    <citation type="submission" date="2020-01" db="EMBL/GenBank/DDBJ databases">
        <title>Spongiivirga citrea KCTC 32990T.</title>
        <authorList>
            <person name="Wang G."/>
        </authorList>
    </citation>
    <scope>NUCLEOTIDE SEQUENCE [LARGE SCALE GENOMIC DNA]</scope>
    <source>
        <strain evidence="3 4">KCTC 32990</strain>
    </source>
</reference>
<comment type="caution">
    <text evidence="3">The sequence shown here is derived from an EMBL/GenBank/DDBJ whole genome shotgun (WGS) entry which is preliminary data.</text>
</comment>
<evidence type="ECO:0000259" key="2">
    <source>
        <dbReference type="Pfam" id="PF13239"/>
    </source>
</evidence>
<sequence>MDNYNKKLERAEKRVKDIKGFYSHAVVYVLVNIFIAVAHYIVEHRFVPDEDLSGWSYLTTPIGWGIGLLVHGLWVFGLGGTNFLRSWEKRKIDQLMKEEKEEFENFKRFE</sequence>
<dbReference type="AlphaFoldDB" id="A0A6M0CIH5"/>
<keyword evidence="1" id="KW-1133">Transmembrane helix</keyword>
<proteinExistence type="predicted"/>
<keyword evidence="4" id="KW-1185">Reference proteome</keyword>
<feature type="domain" description="2TM" evidence="2">
    <location>
        <begin position="9"/>
        <end position="97"/>
    </location>
</feature>